<evidence type="ECO:0000259" key="2">
    <source>
        <dbReference type="Pfam" id="PF00248"/>
    </source>
</evidence>
<dbReference type="SUPFAM" id="SSF51430">
    <property type="entry name" value="NAD(P)-linked oxidoreductase"/>
    <property type="match status" value="1"/>
</dbReference>
<protein>
    <recommendedName>
        <fullName evidence="2">NADP-dependent oxidoreductase domain-containing protein</fullName>
    </recommendedName>
</protein>
<keyword evidence="1" id="KW-0175">Coiled coil</keyword>
<sequence length="320" mass="37339">MISKTATKEDVDPIYQLLASSSQDDSSKERTLLEWYPDRPRLVQCLMDILHRPRSPKRIFMMPQLCFGTVQANLKKTLPMAIEIGYRHFDGADVYVQNDVHYFEILKQNLACLPRHEYWLTWKSNTITLDNIRRVLEELDCGYIDLFLKHHGCGVPEEFDVLQEAVNLGLIRYYGVSNCEDIKQLKKLKAKYPLYANQVQARPPHGEVDRRKKINFQKFVSQCNALGIRMMLFASVSGLMMAPQGYTMVDRINRVNHYYIQKYILTVPPTENVLIVSSMSGSSLLVNYQEFEHFERKQQQQQQQMKELQKALSAIKLQHM</sequence>
<dbReference type="Pfam" id="PF00248">
    <property type="entry name" value="Aldo_ket_red"/>
    <property type="match status" value="1"/>
</dbReference>
<dbReference type="AlphaFoldDB" id="A0A6C0K2X8"/>
<evidence type="ECO:0000313" key="3">
    <source>
        <dbReference type="EMBL" id="QHU12079.1"/>
    </source>
</evidence>
<proteinExistence type="predicted"/>
<dbReference type="InterPro" id="IPR020471">
    <property type="entry name" value="AKR"/>
</dbReference>
<dbReference type="GO" id="GO:0016491">
    <property type="term" value="F:oxidoreductase activity"/>
    <property type="evidence" value="ECO:0007669"/>
    <property type="project" value="InterPro"/>
</dbReference>
<dbReference type="PANTHER" id="PTHR11732">
    <property type="entry name" value="ALDO/KETO REDUCTASE"/>
    <property type="match status" value="1"/>
</dbReference>
<feature type="coiled-coil region" evidence="1">
    <location>
        <begin position="291"/>
        <end position="318"/>
    </location>
</feature>
<feature type="domain" description="NADP-dependent oxidoreductase" evidence="2">
    <location>
        <begin position="73"/>
        <end position="238"/>
    </location>
</feature>
<dbReference type="InterPro" id="IPR023210">
    <property type="entry name" value="NADP_OxRdtase_dom"/>
</dbReference>
<accession>A0A6C0K2X8</accession>
<name>A0A6C0K2X8_9ZZZZ</name>
<dbReference type="PRINTS" id="PR00069">
    <property type="entry name" value="ALDKETRDTASE"/>
</dbReference>
<dbReference type="InterPro" id="IPR036812">
    <property type="entry name" value="NAD(P)_OxRdtase_dom_sf"/>
</dbReference>
<reference evidence="3" key="1">
    <citation type="journal article" date="2020" name="Nature">
        <title>Giant virus diversity and host interactions through global metagenomics.</title>
        <authorList>
            <person name="Schulz F."/>
            <person name="Roux S."/>
            <person name="Paez-Espino D."/>
            <person name="Jungbluth S."/>
            <person name="Walsh D.A."/>
            <person name="Denef V.J."/>
            <person name="McMahon K.D."/>
            <person name="Konstantinidis K.T."/>
            <person name="Eloe-Fadrosh E.A."/>
            <person name="Kyrpides N.C."/>
            <person name="Woyke T."/>
        </authorList>
    </citation>
    <scope>NUCLEOTIDE SEQUENCE</scope>
    <source>
        <strain evidence="3">GVMAG-S-1101169-75</strain>
    </source>
</reference>
<organism evidence="3">
    <name type="scientific">viral metagenome</name>
    <dbReference type="NCBI Taxonomy" id="1070528"/>
    <lineage>
        <taxon>unclassified sequences</taxon>
        <taxon>metagenomes</taxon>
        <taxon>organismal metagenomes</taxon>
    </lineage>
</organism>
<evidence type="ECO:0000256" key="1">
    <source>
        <dbReference type="SAM" id="Coils"/>
    </source>
</evidence>
<dbReference type="EMBL" id="MN740797">
    <property type="protein sequence ID" value="QHU12079.1"/>
    <property type="molecule type" value="Genomic_DNA"/>
</dbReference>
<dbReference type="Gene3D" id="3.20.20.100">
    <property type="entry name" value="NADP-dependent oxidoreductase domain"/>
    <property type="match status" value="1"/>
</dbReference>